<evidence type="ECO:0000256" key="1">
    <source>
        <dbReference type="SAM" id="Phobius"/>
    </source>
</evidence>
<reference evidence="2 3" key="1">
    <citation type="submission" date="2014-07" db="EMBL/GenBank/DDBJ databases">
        <authorList>
            <person name="McCorrison J."/>
            <person name="Sanka R."/>
            <person name="Torralba M."/>
            <person name="Gillis M."/>
            <person name="Haft D.H."/>
            <person name="Methe B."/>
            <person name="Sutton G."/>
            <person name="Nelson K.E."/>
        </authorList>
    </citation>
    <scope>NUCLEOTIDE SEQUENCE [LARGE SCALE GENOMIC DNA]</scope>
    <source>
        <strain evidence="2 3">DNF00314</strain>
    </source>
</reference>
<keyword evidence="1" id="KW-0812">Transmembrane</keyword>
<keyword evidence="1" id="KW-1133">Transmembrane helix</keyword>
<evidence type="ECO:0000313" key="2">
    <source>
        <dbReference type="EMBL" id="KGF47944.1"/>
    </source>
</evidence>
<protein>
    <submittedName>
        <fullName evidence="2">Uncharacterized protein</fullName>
    </submittedName>
</protein>
<comment type="caution">
    <text evidence="2">The sequence shown here is derived from an EMBL/GenBank/DDBJ whole genome shotgun (WGS) entry which is preliminary data.</text>
</comment>
<proteinExistence type="predicted"/>
<keyword evidence="1" id="KW-0472">Membrane</keyword>
<organism evidence="2 3">
    <name type="scientific">Veillonella montpellierensis DNF00314</name>
    <dbReference type="NCBI Taxonomy" id="1401067"/>
    <lineage>
        <taxon>Bacteria</taxon>
        <taxon>Bacillati</taxon>
        <taxon>Bacillota</taxon>
        <taxon>Negativicutes</taxon>
        <taxon>Veillonellales</taxon>
        <taxon>Veillonellaceae</taxon>
        <taxon>Veillonella</taxon>
    </lineage>
</organism>
<dbReference type="Proteomes" id="UP000029628">
    <property type="component" value="Unassembled WGS sequence"/>
</dbReference>
<keyword evidence="3" id="KW-1185">Reference proteome</keyword>
<evidence type="ECO:0000313" key="3">
    <source>
        <dbReference type="Proteomes" id="UP000029628"/>
    </source>
</evidence>
<dbReference type="EMBL" id="JRNT01000006">
    <property type="protein sequence ID" value="KGF47944.1"/>
    <property type="molecule type" value="Genomic_DNA"/>
</dbReference>
<gene>
    <name evidence="2" type="ORF">HMPREF0872_02315</name>
</gene>
<feature type="transmembrane region" description="Helical" evidence="1">
    <location>
        <begin position="12"/>
        <end position="35"/>
    </location>
</feature>
<accession>A0A096CRJ1</accession>
<dbReference type="RefSeq" id="WP_028257283.1">
    <property type="nucleotide sequence ID" value="NZ_JRNT01000006.1"/>
</dbReference>
<name>A0A096CRJ1_9FIRM</name>
<dbReference type="AlphaFoldDB" id="A0A096CRJ1"/>
<sequence>MIHKIHRYSRASYNGFVGAEWIISITILLLVVSVGQASLQRYTSNHYALQSYARELALSLKEAQLNNMMGRITNESLRSVLIKTHSYEHRSSSKAVPNTRVELPSHIVIIGGTGEVFFNGNGLPDQLTRIILEDTITKEKVQVIIAVQTGRIRCDMTGVG</sequence>